<feature type="transmembrane region" description="Helical" evidence="1">
    <location>
        <begin position="263"/>
        <end position="283"/>
    </location>
</feature>
<keyword evidence="1" id="KW-1133">Transmembrane helix</keyword>
<proteinExistence type="predicted"/>
<feature type="transmembrane region" description="Helical" evidence="1">
    <location>
        <begin position="60"/>
        <end position="79"/>
    </location>
</feature>
<evidence type="ECO:0000313" key="2">
    <source>
        <dbReference type="EMBL" id="GEQ21631.1"/>
    </source>
</evidence>
<feature type="transmembrane region" description="Helical" evidence="1">
    <location>
        <begin position="515"/>
        <end position="533"/>
    </location>
</feature>
<feature type="transmembrane region" description="Helical" evidence="1">
    <location>
        <begin position="488"/>
        <end position="509"/>
    </location>
</feature>
<feature type="transmembrane region" description="Helical" evidence="1">
    <location>
        <begin position="202"/>
        <end position="221"/>
    </location>
</feature>
<organism evidence="2 3">
    <name type="scientific">Clostridium butyricum</name>
    <dbReference type="NCBI Taxonomy" id="1492"/>
    <lineage>
        <taxon>Bacteria</taxon>
        <taxon>Bacillati</taxon>
        <taxon>Bacillota</taxon>
        <taxon>Clostridia</taxon>
        <taxon>Eubacteriales</taxon>
        <taxon>Clostridiaceae</taxon>
        <taxon>Clostridium</taxon>
    </lineage>
</organism>
<sequence length="541" mass="61740">MGEYKLLKFLDKFKGLYTRVGVDYEKMRIILKIKLTLDRRRTSTIMGSSNKKDEESENSFVYALIMYGIIGAFIGIIILSSSNAMFSFSIAFGMFMFFVLTSFISDFSNVLLDVRDKNVIGTKGVNNKTIAAAKVTHICYYIFLISLALSWLSIIGMFRFGILTGILFLGELIVVDILMIVITALIYLFILRFFNGEKVKDIINFVQIALTIVMTIGYQFLGRMFNVFDLNIVYKSRIWNLLLPPMWFAAPLYAVNGGEINKIIIMLITLAFIVPIIAIILYLKNISKFEDSLSKLNSVRNNEKEKSKGVFYRFGRWTCRNNEEKAAYNLSVSVMKREREFKLKAYPNLGFIIIFPILFIFIFTNNYEGIESIPLSMSLNIYWFILMIPSILMTLQYSNDYKAAWIYESVFIKDTANIYRGAYKALIVNLLLPLYLVESVIFTVIFGIQVLGILIIVFIFLLIFIATEHIIGKLSLPFTTKAGVVNNGSNLLNILLGMILVGIAATINYFLLSNIIALIVYGIALVIVALFMWRKCIKTYL</sequence>
<keyword evidence="1" id="KW-0812">Transmembrane</keyword>
<protein>
    <submittedName>
        <fullName evidence="2">Uncharacterized protein</fullName>
    </submittedName>
</protein>
<dbReference type="EMBL" id="BKBC01000028">
    <property type="protein sequence ID" value="GEQ21631.1"/>
    <property type="molecule type" value="Genomic_DNA"/>
</dbReference>
<comment type="caution">
    <text evidence="2">The sequence shown here is derived from an EMBL/GenBank/DDBJ whole genome shotgun (WGS) entry which is preliminary data.</text>
</comment>
<evidence type="ECO:0000256" key="1">
    <source>
        <dbReference type="SAM" id="Phobius"/>
    </source>
</evidence>
<dbReference type="AlphaFoldDB" id="A0A512TNJ0"/>
<dbReference type="RefSeq" id="WP_146868500.1">
    <property type="nucleotide sequence ID" value="NZ_BKBC01000028.1"/>
</dbReference>
<gene>
    <name evidence="2" type="ORF">CBU02nite_21370</name>
</gene>
<feature type="transmembrane region" description="Helical" evidence="1">
    <location>
        <begin position="138"/>
        <end position="160"/>
    </location>
</feature>
<feature type="transmembrane region" description="Helical" evidence="1">
    <location>
        <begin position="442"/>
        <end position="467"/>
    </location>
</feature>
<accession>A0A512TNJ0</accession>
<feature type="transmembrane region" description="Helical" evidence="1">
    <location>
        <begin position="85"/>
        <end position="105"/>
    </location>
</feature>
<feature type="transmembrane region" description="Helical" evidence="1">
    <location>
        <begin position="166"/>
        <end position="190"/>
    </location>
</feature>
<feature type="transmembrane region" description="Helical" evidence="1">
    <location>
        <begin position="379"/>
        <end position="397"/>
    </location>
</feature>
<reference evidence="2 3" key="1">
    <citation type="submission" date="2019-07" db="EMBL/GenBank/DDBJ databases">
        <title>Whole genome shotgun sequence of Clostridium butyricum NBRC 3858.</title>
        <authorList>
            <person name="Hosoyama A."/>
            <person name="Uohara A."/>
            <person name="Ohji S."/>
            <person name="Ichikawa N."/>
        </authorList>
    </citation>
    <scope>NUCLEOTIDE SEQUENCE [LARGE SCALE GENOMIC DNA]</scope>
    <source>
        <strain evidence="2 3">NBRC 3858</strain>
    </source>
</reference>
<evidence type="ECO:0000313" key="3">
    <source>
        <dbReference type="Proteomes" id="UP000321089"/>
    </source>
</evidence>
<dbReference type="Proteomes" id="UP000321089">
    <property type="component" value="Unassembled WGS sequence"/>
</dbReference>
<keyword evidence="1" id="KW-0472">Membrane</keyword>
<name>A0A512TNJ0_CLOBU</name>
<feature type="transmembrane region" description="Helical" evidence="1">
    <location>
        <begin position="345"/>
        <end position="367"/>
    </location>
</feature>